<protein>
    <submittedName>
        <fullName evidence="1">Uncharacterized protein</fullName>
    </submittedName>
</protein>
<dbReference type="EMBL" id="FWZT01000005">
    <property type="protein sequence ID" value="SMF10811.1"/>
    <property type="molecule type" value="Genomic_DNA"/>
</dbReference>
<dbReference type="STRING" id="1513793.SAMN06296036_10529"/>
<reference evidence="2" key="1">
    <citation type="submission" date="2017-04" db="EMBL/GenBank/DDBJ databases">
        <authorList>
            <person name="Varghese N."/>
            <person name="Submissions S."/>
        </authorList>
    </citation>
    <scope>NUCLEOTIDE SEQUENCE [LARGE SCALE GENOMIC DNA]</scope>
    <source>
        <strain evidence="2">RKEM611</strain>
    </source>
</reference>
<gene>
    <name evidence="1" type="ORF">SAMN06296036_10529</name>
</gene>
<sequence length="252" mass="28454">MANKALLADLQSALSEYLETHRNLSIQSVSNKANVSYSTIRRILQNEANDVRDETILSLIQVIMSRPRRIAFLNKFYPALGSLIIDSRPDEPDFDQEKLRLYRYKDPHNYILKMALTNHGTCRATIQRILGDRGTAALDEMIEDHFLVEDSSGSVQHTASSSSLMNASDILHQIKKDSDYFDKSLVGTNLSRLAHLSASLNPEAYMRLIKLVNDFIKEADSLKEAPESTGQIPMYIDLMVSTYDRESLEGVI</sequence>
<evidence type="ECO:0000313" key="1">
    <source>
        <dbReference type="EMBL" id="SMF10811.1"/>
    </source>
</evidence>
<dbReference type="Proteomes" id="UP000192907">
    <property type="component" value="Unassembled WGS sequence"/>
</dbReference>
<dbReference type="RefSeq" id="WP_132317614.1">
    <property type="nucleotide sequence ID" value="NZ_FWZT01000005.1"/>
</dbReference>
<name>A0A1Y6BM94_9BACT</name>
<dbReference type="OrthoDB" id="5310535at2"/>
<organism evidence="1 2">
    <name type="scientific">Pseudobacteriovorax antillogorgiicola</name>
    <dbReference type="NCBI Taxonomy" id="1513793"/>
    <lineage>
        <taxon>Bacteria</taxon>
        <taxon>Pseudomonadati</taxon>
        <taxon>Bdellovibrionota</taxon>
        <taxon>Oligoflexia</taxon>
        <taxon>Oligoflexales</taxon>
        <taxon>Pseudobacteriovoracaceae</taxon>
        <taxon>Pseudobacteriovorax</taxon>
    </lineage>
</organism>
<accession>A0A1Y6BM94</accession>
<evidence type="ECO:0000313" key="2">
    <source>
        <dbReference type="Proteomes" id="UP000192907"/>
    </source>
</evidence>
<proteinExistence type="predicted"/>
<dbReference type="AlphaFoldDB" id="A0A1Y6BM94"/>
<keyword evidence="2" id="KW-1185">Reference proteome</keyword>